<feature type="compositionally biased region" description="Basic and acidic residues" evidence="2">
    <location>
        <begin position="2083"/>
        <end position="2116"/>
    </location>
</feature>
<feature type="region of interest" description="Disordered" evidence="2">
    <location>
        <begin position="2508"/>
        <end position="2552"/>
    </location>
</feature>
<feature type="compositionally biased region" description="Polar residues" evidence="2">
    <location>
        <begin position="800"/>
        <end position="815"/>
    </location>
</feature>
<organism evidence="4 5">
    <name type="scientific">Gadus morhua</name>
    <name type="common">Atlantic cod</name>
    <dbReference type="NCBI Taxonomy" id="8049"/>
    <lineage>
        <taxon>Eukaryota</taxon>
        <taxon>Metazoa</taxon>
        <taxon>Chordata</taxon>
        <taxon>Craniata</taxon>
        <taxon>Vertebrata</taxon>
        <taxon>Euteleostomi</taxon>
        <taxon>Actinopterygii</taxon>
        <taxon>Neopterygii</taxon>
        <taxon>Teleostei</taxon>
        <taxon>Neoteleostei</taxon>
        <taxon>Acanthomorphata</taxon>
        <taxon>Zeiogadaria</taxon>
        <taxon>Gadariae</taxon>
        <taxon>Gadiformes</taxon>
        <taxon>Gadoidei</taxon>
        <taxon>Gadidae</taxon>
        <taxon>Gadus</taxon>
    </lineage>
</organism>
<feature type="coiled-coil region" evidence="1">
    <location>
        <begin position="346"/>
        <end position="546"/>
    </location>
</feature>
<keyword evidence="3" id="KW-0472">Membrane</keyword>
<dbReference type="PANTHER" id="PTHR18887">
    <property type="entry name" value="GOLGI-ASSOCIATED PROTEIN GCP360-RELATED"/>
    <property type="match status" value="1"/>
</dbReference>
<feature type="compositionally biased region" description="Acidic residues" evidence="2">
    <location>
        <begin position="13"/>
        <end position="22"/>
    </location>
</feature>
<feature type="region of interest" description="Disordered" evidence="2">
    <location>
        <begin position="1"/>
        <end position="46"/>
    </location>
</feature>
<feature type="region of interest" description="Disordered" evidence="2">
    <location>
        <begin position="596"/>
        <end position="615"/>
    </location>
</feature>
<feature type="region of interest" description="Disordered" evidence="2">
    <location>
        <begin position="716"/>
        <end position="828"/>
    </location>
</feature>
<gene>
    <name evidence="4" type="primary">golgb1</name>
</gene>
<feature type="coiled-coil region" evidence="1">
    <location>
        <begin position="885"/>
        <end position="961"/>
    </location>
</feature>
<feature type="region of interest" description="Disordered" evidence="2">
    <location>
        <begin position="2969"/>
        <end position="3005"/>
    </location>
</feature>
<feature type="compositionally biased region" description="Basic and acidic residues" evidence="2">
    <location>
        <begin position="1395"/>
        <end position="1405"/>
    </location>
</feature>
<evidence type="ECO:0000256" key="1">
    <source>
        <dbReference type="SAM" id="Coils"/>
    </source>
</evidence>
<dbReference type="GO" id="GO:0016020">
    <property type="term" value="C:membrane"/>
    <property type="evidence" value="ECO:0007669"/>
    <property type="project" value="TreeGrafter"/>
</dbReference>
<feature type="coiled-coil region" evidence="1">
    <location>
        <begin position="1508"/>
        <end position="1860"/>
    </location>
</feature>
<dbReference type="OMA" id="YMAIDAF"/>
<feature type="region of interest" description="Disordered" evidence="2">
    <location>
        <begin position="1178"/>
        <end position="1197"/>
    </location>
</feature>
<dbReference type="GO" id="GO:0005801">
    <property type="term" value="C:cis-Golgi network"/>
    <property type="evidence" value="ECO:0007669"/>
    <property type="project" value="TreeGrafter"/>
</dbReference>
<keyword evidence="3" id="KW-0812">Transmembrane</keyword>
<proteinExistence type="predicted"/>
<protein>
    <submittedName>
        <fullName evidence="4">Golgin B1</fullName>
    </submittedName>
</protein>
<dbReference type="Ensembl" id="ENSGMOT00000066527.1">
    <property type="protein sequence ID" value="ENSGMOP00000047335.1"/>
    <property type="gene ID" value="ENSGMOG00000032187.1"/>
</dbReference>
<feature type="region of interest" description="Disordered" evidence="2">
    <location>
        <begin position="2823"/>
        <end position="2845"/>
    </location>
</feature>
<dbReference type="OrthoDB" id="9904168at2759"/>
<dbReference type="GO" id="GO:0005793">
    <property type="term" value="C:endoplasmic reticulum-Golgi intermediate compartment"/>
    <property type="evidence" value="ECO:0007669"/>
    <property type="project" value="TreeGrafter"/>
</dbReference>
<feature type="region of interest" description="Disordered" evidence="2">
    <location>
        <begin position="1909"/>
        <end position="1935"/>
    </location>
</feature>
<feature type="compositionally biased region" description="Basic and acidic residues" evidence="2">
    <location>
        <begin position="1292"/>
        <end position="1302"/>
    </location>
</feature>
<feature type="coiled-coil region" evidence="1">
    <location>
        <begin position="3012"/>
        <end position="3039"/>
    </location>
</feature>
<reference evidence="4" key="1">
    <citation type="submission" date="2025-08" db="UniProtKB">
        <authorList>
            <consortium name="Ensembl"/>
        </authorList>
    </citation>
    <scope>IDENTIFICATION</scope>
</reference>
<feature type="coiled-coil region" evidence="1">
    <location>
        <begin position="1205"/>
        <end position="1239"/>
    </location>
</feature>
<dbReference type="InterPro" id="IPR026202">
    <property type="entry name" value="GOLGB1"/>
</dbReference>
<feature type="compositionally biased region" description="Polar residues" evidence="2">
    <location>
        <begin position="775"/>
        <end position="790"/>
    </location>
</feature>
<accession>A0A8C5BHU3</accession>
<evidence type="ECO:0000256" key="3">
    <source>
        <dbReference type="SAM" id="Phobius"/>
    </source>
</evidence>
<feature type="compositionally biased region" description="Basic and acidic residues" evidence="2">
    <location>
        <begin position="2514"/>
        <end position="2550"/>
    </location>
</feature>
<reference evidence="4" key="2">
    <citation type="submission" date="2025-09" db="UniProtKB">
        <authorList>
            <consortium name="Ensembl"/>
        </authorList>
    </citation>
    <scope>IDENTIFICATION</scope>
</reference>
<feature type="region of interest" description="Disordered" evidence="2">
    <location>
        <begin position="1292"/>
        <end position="1312"/>
    </location>
</feature>
<evidence type="ECO:0000313" key="4">
    <source>
        <dbReference type="Ensembl" id="ENSGMOP00000047335.1"/>
    </source>
</evidence>
<feature type="region of interest" description="Disordered" evidence="2">
    <location>
        <begin position="2337"/>
        <end position="2363"/>
    </location>
</feature>
<feature type="coiled-coil region" evidence="1">
    <location>
        <begin position="232"/>
        <end position="259"/>
    </location>
</feature>
<evidence type="ECO:0000313" key="5">
    <source>
        <dbReference type="Proteomes" id="UP000694546"/>
    </source>
</evidence>
<keyword evidence="1" id="KW-0175">Coiled coil</keyword>
<feature type="compositionally biased region" description="Polar residues" evidence="2">
    <location>
        <begin position="1185"/>
        <end position="1197"/>
    </location>
</feature>
<sequence>MFNRLASVLQELSGEEAPDGDPQDGLVPQQPGPSEAPGWEASEETAERLAHLEQLVVQLKELVRDKDAQLAQRDSQIQSEKDTAEARFTKLKLQAKAKMVALNKQIHELKGQTGPASPDSSFTGGPEVEEEVRALRTRLGEEEAASRDLLKRLETTQQLLQERETAHTEQLRVLQAVLCEKDVRFQEQIQKQEEEIMTVASQADPELQKALQLSLQRCEELGAALHSRSLELELLQQEVASADQQKQILTAQFRQMDEELGESDRRREEERRRWTLELSGAQEELGALRSNMEAWAMEKVELEALRSNMEAWAMEKVELEAHRSNMEAWAMEKVELETLRSNMAEFEALRSNMDAWESEKMELKALRSNMAAWEMEKVELEALRSNMAELEALGSNMAELETLRSNMEAWAIEKVELETLRSNMAELEALRSNMAELEALRSNMEAWAIEKVELETLRSNMAELEALRSNMAELEALRSDMAELEALRSNMAAWESDKAEVSRLESELASLREAEYWALSASQEALEEQKKEVARLESELAGVKEAELTAESRRAEMKGDLSAQRSLESGPEWPAVERLEEESLRLGLCPLALEEGPEAAEDGSTPRDQSLSQGRMDALRARVSMQKEEPCQQLTHTVEFLQEQLDAKKSWQEGGTVKKTLEETGMMSTESPVQPATESSELDSSGSEKAHILYLEQQLLEKDSELAALRESLALTRDHTSSVAAAEPSDQITEQEGHAPATPSDGVPADPDRLDESQEEDTTLVAEDSPVLSPDNGSSPELLQPQSDSPEGSKGASSDEMVTSTDSEVAHSSWTMLDAVNQDGSQEWPSVLQDVGQLQVQSWDESSVAQETTTVRVEGSSVVIRETVQVQLSQQGGGPGHPAGQVFAQALAEELQRRYSELLAELQALRETSKVSQERILSLEEEKNKLLSAKEEAESQVGRFDEELHSAREELDALTQRGPAERETVEMSLLEEQITVWKAESEAKEHKIQDLQSDLERAQQALSEQEVQAGLLCTRLEDRELLSSELERKLQDMESSLLENSQCADVNNASLVEKDFEINTLQLRLTEKEQEMSELCDGMSAKLLQAGEEKFAIRSEVKQLKEQISELEKVREKENQTNPESSVGEDEICILRKDKQALETQLGNMKKKLQLALLQRKELMRKVADFEGDAKKLKEGKTDETTTVEPSGSSPTAYQYTNQEIQALEAMLNTVQQSLKSKEQEVESLEQRISQQDQLLSENINASRSEEAPQPLQADEPPEATALRSQLASLQSECEALHKKLLDAQESRKETIRKAKEKDRHHREQLKQQKEEYNDLMGRFEGQSGENQDLLTKLRDLEKVVALNNVASDTEALACQAPPAAEEPQKPEAGGWVQEDWVDFAAPEGDSAAQHQEKSLRRDEGTASSSETDMSLEKLREECQVSQTARTELEEKLQYTRTALSQKETELEDLGKELEGFREREKQADVLSAEIQTLREKFTQAESYAETIKLEMENTVKVACESSVTNLQAEVEEFKLFLDNKNQEIQELSQQLGEQNALLRIIQTTVSQKDQIILSLQEDLKAEQEKSLRLESEVPLKQEEEKDSEAKVQKLQRKLQAALISRKDVLKENKTQKEELASKEKVIARLTKNTEERETELEKLRAEKVKLIEEVDRTLVENQSLGSSCESLKLAMEGILSEKDACQKEVKFAKEEAARTCRDLQDKIQSMKEEYETLLKSYENVSDEAERVRRVLEAARQERQELASKIRSHEVARQDAEKKVEEAHKEVDLIKDKMRKFAKTKQHKILDLEEENERLRDIDERKGGRRDGDKVKVELERLRGEREALKVKFEATVEERDSLVRQVADLTEQLTQQAEKDQGQTASSLDSGDMVEESIVAQQSATLTAQANIEGAVGSQPQEKYELEAKCETPDEGTPVETKAESEPTEQTIQTESTDMKQALLKDKIRDLEELLATEREQRLEVETALASLEQQLEVLKEKDQSLTASLQQSLQEVQEKEKTIVEESSRKEAQLKELRRSLEAEKDDLEERLMNQLARLNGSIAGYQQEVGDARERLADLQREVERLERERAELEAQAQSETDRASRLEEDKRQAHRERAEAEAESGKQRELEQQLRSAKRVREGSQNRTRQLEELLREKQLEMRQLQNDSIKYQERISELGRDNKALQMGRQELQKQLDQAQLEYSKTLEQLTSSEVELAQCKSQLDEAQKSAAKALAEKEASERATLQREDLIKSEAENTLDAVRYRLGAELKEIELRLEEAYRDRDKEEEANLQAREVAAGAERQAQEMQARLDESLARLAAFSRCMSSLQDDRDRVLDEVRQWETRFSDTLQGKESEVRQGEARARDLSEQLQKETSLREELQASVKRLEQTNTEQQLRLEEEDKKMQEVKTSLELERVRLQEATAQLQSAQAECRALGSEVEGLRHGKQALEEAVERLQGEVERARAALGEREAEESRLCLHVEQLETDLRSSKALLETLQTELSEKERREMELLGEREQAVAQAAEEARAEAEGRAQEAEAALEQRRAEARELEERLGKTEEESSLSKARLDSFMKAMVSLQDDRDLTLLSYKQLEEKHLQVMMEKDGLIQEAAGENNGLKEELRGLLGQRDDLHAERAKLASQLHNYREELNQVLTLKESQHRQAQAAQRERIAALEQQVRSLGEGRGEGAVAERETLSRSADPAGAGSGPDAPGAEVEKLREQLQAARRRAEALEEALQEETRGKEARGRELAELRWGDGVMRTESENAQERVAELARDLLMVEQRLLEEKEASTRLRAENQAFGKAMASLQDSREQSEARAHELGLRLEEVQRAGPGQSPPSSPPGGGGGSATGEVWSLKNALQALQNDRERLLEQVQQQGVELQRLQAERVRLGAGELIKVSQELTEERTRAEDLMGAVRQLEETVVTGRQEVEMLRVERADWLSQLEQREQQTMAALSHRDQQLSHMGVLLEEARLSSKPRPAPQEGYQTQGTQETDSAPGAPQERIAPPQTHVSLEEVKELRRRLDEESEQRAAVEEQLLLARGQLQRNEQGEWLSARDTHSDTAVLIETPGGAVRQTRRGGASLKRMLRAALCSRQRTPLLLSLYLLGVHVMLLLCLGGFL</sequence>
<dbReference type="Proteomes" id="UP000694546">
    <property type="component" value="Chromosome 19"/>
</dbReference>
<name>A0A8C5BHU3_GADMO</name>
<evidence type="ECO:0000256" key="2">
    <source>
        <dbReference type="SAM" id="MobiDB-lite"/>
    </source>
</evidence>
<feature type="compositionally biased region" description="Low complexity" evidence="2">
    <location>
        <begin position="2690"/>
        <end position="2705"/>
    </location>
</feature>
<feature type="compositionally biased region" description="Polar residues" evidence="2">
    <location>
        <begin position="666"/>
        <end position="685"/>
    </location>
</feature>
<keyword evidence="3" id="KW-1133">Transmembrane helix</keyword>
<dbReference type="GeneTree" id="ENSGT00730000111007"/>
<feature type="coiled-coil region" evidence="1">
    <location>
        <begin position="985"/>
        <end position="1040"/>
    </location>
</feature>
<feature type="region of interest" description="Disordered" evidence="2">
    <location>
        <begin position="649"/>
        <end position="689"/>
    </location>
</feature>
<keyword evidence="5" id="KW-1185">Reference proteome</keyword>
<feature type="compositionally biased region" description="Basic and acidic residues" evidence="2">
    <location>
        <begin position="2673"/>
        <end position="2687"/>
    </location>
</feature>
<feature type="transmembrane region" description="Helical" evidence="3">
    <location>
        <begin position="3095"/>
        <end position="3115"/>
    </location>
</feature>
<feature type="region of interest" description="Disordered" evidence="2">
    <location>
        <begin position="1388"/>
        <end position="1419"/>
    </location>
</feature>
<feature type="compositionally biased region" description="Low complexity" evidence="2">
    <location>
        <begin position="2978"/>
        <end position="2989"/>
    </location>
</feature>
<feature type="region of interest" description="Disordered" evidence="2">
    <location>
        <begin position="2670"/>
        <end position="2708"/>
    </location>
</feature>
<dbReference type="PANTHER" id="PTHR18887:SF2">
    <property type="entry name" value="GOLGIN SUBFAMILY B MEMBER 1"/>
    <property type="match status" value="1"/>
</dbReference>
<feature type="region of interest" description="Disordered" evidence="2">
    <location>
        <begin position="2073"/>
        <end position="2131"/>
    </location>
</feature>